<dbReference type="OrthoDB" id="17977at2759"/>
<reference evidence="8" key="1">
    <citation type="journal article" date="2011" name="Genome Biol.">
        <title>Comparative genomics of the social amoebae Dictyostelium discoideum and Dictyostelium purpureum.</title>
        <authorList>
            <consortium name="US DOE Joint Genome Institute (JGI-PGF)"/>
            <person name="Sucgang R."/>
            <person name="Kuo A."/>
            <person name="Tian X."/>
            <person name="Salerno W."/>
            <person name="Parikh A."/>
            <person name="Feasley C.L."/>
            <person name="Dalin E."/>
            <person name="Tu H."/>
            <person name="Huang E."/>
            <person name="Barry K."/>
            <person name="Lindquist E."/>
            <person name="Shapiro H."/>
            <person name="Bruce D."/>
            <person name="Schmutz J."/>
            <person name="Salamov A."/>
            <person name="Fey P."/>
            <person name="Gaudet P."/>
            <person name="Anjard C."/>
            <person name="Babu M.M."/>
            <person name="Basu S."/>
            <person name="Bushmanova Y."/>
            <person name="van der Wel H."/>
            <person name="Katoh-Kurasawa M."/>
            <person name="Dinh C."/>
            <person name="Coutinho P.M."/>
            <person name="Saito T."/>
            <person name="Elias M."/>
            <person name="Schaap P."/>
            <person name="Kay R.R."/>
            <person name="Henrissat B."/>
            <person name="Eichinger L."/>
            <person name="Rivero F."/>
            <person name="Putnam N.H."/>
            <person name="West C.M."/>
            <person name="Loomis W.F."/>
            <person name="Chisholm R.L."/>
            <person name="Shaulsky G."/>
            <person name="Strassmann J.E."/>
            <person name="Queller D.C."/>
            <person name="Kuspa A."/>
            <person name="Grigoriev I.V."/>
        </authorList>
    </citation>
    <scope>NUCLEOTIDE SEQUENCE [LARGE SCALE GENOMIC DNA]</scope>
    <source>
        <strain evidence="8">QSDP1</strain>
    </source>
</reference>
<feature type="compositionally biased region" description="Basic and acidic residues" evidence="6">
    <location>
        <begin position="369"/>
        <end position="378"/>
    </location>
</feature>
<evidence type="ECO:0000256" key="2">
    <source>
        <dbReference type="ARBA" id="ARBA00022845"/>
    </source>
</evidence>
<feature type="compositionally biased region" description="Basic and acidic residues" evidence="6">
    <location>
        <begin position="643"/>
        <end position="667"/>
    </location>
</feature>
<dbReference type="AlphaFoldDB" id="F0ZNA6"/>
<evidence type="ECO:0000256" key="6">
    <source>
        <dbReference type="SAM" id="MobiDB-lite"/>
    </source>
</evidence>
<dbReference type="VEuPathDB" id="AmoebaDB:DICPUDRAFT_98173"/>
<dbReference type="KEGG" id="dpp:DICPUDRAFT_98173"/>
<organism evidence="7 8">
    <name type="scientific">Dictyostelium purpureum</name>
    <name type="common">Slime mold</name>
    <dbReference type="NCBI Taxonomy" id="5786"/>
    <lineage>
        <taxon>Eukaryota</taxon>
        <taxon>Amoebozoa</taxon>
        <taxon>Evosea</taxon>
        <taxon>Eumycetozoa</taxon>
        <taxon>Dictyostelia</taxon>
        <taxon>Dictyosteliales</taxon>
        <taxon>Dictyosteliaceae</taxon>
        <taxon>Dictyostelium</taxon>
    </lineage>
</organism>
<feature type="region of interest" description="Disordered" evidence="6">
    <location>
        <begin position="451"/>
        <end position="519"/>
    </location>
</feature>
<dbReference type="InterPro" id="IPR023398">
    <property type="entry name" value="TIF_eIF4e-like"/>
</dbReference>
<keyword evidence="4 5" id="KW-0648">Protein biosynthesis</keyword>
<dbReference type="SUPFAM" id="SSF55418">
    <property type="entry name" value="eIF4e-like"/>
    <property type="match status" value="1"/>
</dbReference>
<dbReference type="PANTHER" id="PTHR11960">
    <property type="entry name" value="EUKARYOTIC TRANSLATION INITIATION FACTOR 4E RELATED"/>
    <property type="match status" value="1"/>
</dbReference>
<evidence type="ECO:0000256" key="3">
    <source>
        <dbReference type="ARBA" id="ARBA00022884"/>
    </source>
</evidence>
<evidence type="ECO:0000313" key="8">
    <source>
        <dbReference type="Proteomes" id="UP000001064"/>
    </source>
</evidence>
<feature type="compositionally biased region" description="Acidic residues" evidence="6">
    <location>
        <begin position="379"/>
        <end position="389"/>
    </location>
</feature>
<protein>
    <submittedName>
        <fullName evidence="7">Uncharacterized protein</fullName>
    </submittedName>
</protein>
<feature type="region of interest" description="Disordered" evidence="6">
    <location>
        <begin position="415"/>
        <end position="435"/>
    </location>
</feature>
<dbReference type="Pfam" id="PF01652">
    <property type="entry name" value="IF4E"/>
    <property type="match status" value="1"/>
</dbReference>
<dbReference type="GO" id="GO:0006413">
    <property type="term" value="P:translational initiation"/>
    <property type="evidence" value="ECO:0000318"/>
    <property type="project" value="GO_Central"/>
</dbReference>
<dbReference type="RefSeq" id="XP_003288896.1">
    <property type="nucleotide sequence ID" value="XM_003288848.1"/>
</dbReference>
<gene>
    <name evidence="7" type="ORF">DICPUDRAFT_98173</name>
</gene>
<keyword evidence="1 5" id="KW-0396">Initiation factor</keyword>
<dbReference type="STRING" id="5786.F0ZNA6"/>
<comment type="similarity">
    <text evidence="5">Belongs to the eukaryotic initiation factor 4E family.</text>
</comment>
<name>F0ZNA6_DICPU</name>
<dbReference type="InterPro" id="IPR001040">
    <property type="entry name" value="TIF_eIF_4E"/>
</dbReference>
<proteinExistence type="inferred from homology"/>
<feature type="compositionally biased region" description="Basic residues" evidence="6">
    <location>
        <begin position="480"/>
        <end position="494"/>
    </location>
</feature>
<keyword evidence="8" id="KW-1185">Reference proteome</keyword>
<sequence length="682" mass="80103">MTDILNNDFVDKDSKKKKQIFVAQEHQADSLEKSKNLLKKQQNKDEDSELLPLENEWSFWEDHYTNNNNSIASIDEYLNALKQLYSFSTIQEFWLSFNRIPNISKLPNNSCFHLFKKGTRPIWEENEEGGEFVLKVKKFQTDEIWNELVLSVVGEQFSSYLPDNDDICGISIRKKQGTDFNMIHIWNKNTNGREDIPRAIKHLFPLLLDECMQTFYREHGNKPQQALPSQQQIRMQQLKNMNKSASVLKPSSNAFVPRKTVRFSLPKSKSESVIASPTSTRNSSDNKQSKKLISTEEASPGNFDLKPILSNKTAKIPVSMGQIKDLKPKPINFDDFNQEDEGLRDDWVEEKNKEFEKEIEKEIKKEVEKEIQKRRPEGVEDSELEEEELGHEYSPIANDEIVPNLSYNNYKDEVVPETNQNDNEDLIHHGYSDETELPELKKQKINFDFDPAEILNDPVSNLEKLVQEEEEEEEEEELPKKKKRQQKKKQQKKQKPIEQEPVNESIDNENGALDDLLSEKEIKQLNEFLNQEKQQEQEQQLKETKDLLEKDLVQDEKDIDEKLEKEQLEKSIDKDIDDIVDELSESEIDEELNEEIDSWEQELGIEDPGHIFREGFKSEYKDELKKNLKEDIKEVVKEEINEIVENSKKQQRQQESKEKEKQKHGIKYDILSDQPTIEEEEW</sequence>
<dbReference type="EMBL" id="GL871092">
    <property type="protein sequence ID" value="EGC34572.1"/>
    <property type="molecule type" value="Genomic_DNA"/>
</dbReference>
<evidence type="ECO:0000256" key="5">
    <source>
        <dbReference type="RuleBase" id="RU004374"/>
    </source>
</evidence>
<dbReference type="eggNOG" id="KOG1669">
    <property type="taxonomic scope" value="Eukaryota"/>
</dbReference>
<keyword evidence="2" id="KW-0810">Translation regulation</keyword>
<dbReference type="PANTHER" id="PTHR11960:SF66">
    <property type="entry name" value="EUKARYOTIC TRANSLATION INITIATION FACTOR 4E TYPE 3"/>
    <property type="match status" value="1"/>
</dbReference>
<feature type="compositionally biased region" description="Acidic residues" evidence="6">
    <location>
        <begin position="468"/>
        <end position="477"/>
    </location>
</feature>
<feature type="region of interest" description="Disordered" evidence="6">
    <location>
        <begin position="369"/>
        <end position="400"/>
    </location>
</feature>
<dbReference type="Gene3D" id="3.30.760.10">
    <property type="entry name" value="RNA Cap, Translation Initiation Factor Eif4e"/>
    <property type="match status" value="1"/>
</dbReference>
<keyword evidence="3 5" id="KW-0694">RNA-binding</keyword>
<dbReference type="GO" id="GO:0003743">
    <property type="term" value="F:translation initiation factor activity"/>
    <property type="evidence" value="ECO:0000318"/>
    <property type="project" value="GO_Central"/>
</dbReference>
<feature type="region of interest" description="Disordered" evidence="6">
    <location>
        <begin position="643"/>
        <end position="682"/>
    </location>
</feature>
<dbReference type="GO" id="GO:0000340">
    <property type="term" value="F:RNA 7-methylguanosine cap binding"/>
    <property type="evidence" value="ECO:0000318"/>
    <property type="project" value="GO_Central"/>
</dbReference>
<dbReference type="OMA" id="ENEWSFW"/>
<dbReference type="GO" id="GO:0006417">
    <property type="term" value="P:regulation of translation"/>
    <property type="evidence" value="ECO:0007669"/>
    <property type="project" value="UniProtKB-KW"/>
</dbReference>
<evidence type="ECO:0000256" key="4">
    <source>
        <dbReference type="ARBA" id="ARBA00022917"/>
    </source>
</evidence>
<feature type="compositionally biased region" description="Basic and acidic residues" evidence="6">
    <location>
        <begin position="425"/>
        <end position="435"/>
    </location>
</feature>
<dbReference type="InParanoid" id="F0ZNA6"/>
<accession>F0ZNA6</accession>
<dbReference type="Proteomes" id="UP000001064">
    <property type="component" value="Unassembled WGS sequence"/>
</dbReference>
<feature type="compositionally biased region" description="Polar residues" evidence="6">
    <location>
        <begin position="271"/>
        <end position="286"/>
    </location>
</feature>
<dbReference type="GeneID" id="10499578"/>
<feature type="region of interest" description="Disordered" evidence="6">
    <location>
        <begin position="266"/>
        <end position="299"/>
    </location>
</feature>
<dbReference type="GO" id="GO:0016281">
    <property type="term" value="C:eukaryotic translation initiation factor 4F complex"/>
    <property type="evidence" value="ECO:0000318"/>
    <property type="project" value="GO_Central"/>
</dbReference>
<evidence type="ECO:0000313" key="7">
    <source>
        <dbReference type="EMBL" id="EGC34572.1"/>
    </source>
</evidence>
<evidence type="ECO:0000256" key="1">
    <source>
        <dbReference type="ARBA" id="ARBA00022540"/>
    </source>
</evidence>